<feature type="domain" description="At1g61320/AtMIF1 LRR" evidence="2">
    <location>
        <begin position="1"/>
        <end position="84"/>
    </location>
</feature>
<organism evidence="3 4">
    <name type="scientific">Setaria viridis</name>
    <name type="common">Green bristlegrass</name>
    <name type="synonym">Setaria italica subsp. viridis</name>
    <dbReference type="NCBI Taxonomy" id="4556"/>
    <lineage>
        <taxon>Eukaryota</taxon>
        <taxon>Viridiplantae</taxon>
        <taxon>Streptophyta</taxon>
        <taxon>Embryophyta</taxon>
        <taxon>Tracheophyta</taxon>
        <taxon>Spermatophyta</taxon>
        <taxon>Magnoliopsida</taxon>
        <taxon>Liliopsida</taxon>
        <taxon>Poales</taxon>
        <taxon>Poaceae</taxon>
        <taxon>PACMAD clade</taxon>
        <taxon>Panicoideae</taxon>
        <taxon>Panicodae</taxon>
        <taxon>Paniceae</taxon>
        <taxon>Cenchrinae</taxon>
        <taxon>Setaria</taxon>
    </lineage>
</organism>
<dbReference type="InterPro" id="IPR055357">
    <property type="entry name" value="LRR_At1g61320_AtMIF1"/>
</dbReference>
<evidence type="ECO:0000256" key="1">
    <source>
        <dbReference type="SAM" id="Phobius"/>
    </source>
</evidence>
<evidence type="ECO:0000313" key="4">
    <source>
        <dbReference type="Proteomes" id="UP000298652"/>
    </source>
</evidence>
<dbReference type="PANTHER" id="PTHR34145">
    <property type="entry name" value="OS02G0105600 PROTEIN"/>
    <property type="match status" value="1"/>
</dbReference>
<dbReference type="Gene3D" id="3.80.10.10">
    <property type="entry name" value="Ribonuclease Inhibitor"/>
    <property type="match status" value="1"/>
</dbReference>
<dbReference type="Proteomes" id="UP000298652">
    <property type="component" value="Chromosome 1"/>
</dbReference>
<dbReference type="Gramene" id="TKW37355">
    <property type="protein sequence ID" value="TKW37355"/>
    <property type="gene ID" value="SEVIR_1G041850v2"/>
</dbReference>
<gene>
    <name evidence="3" type="ORF">SEVIR_1G041850v2</name>
</gene>
<accession>A0A4U6W6D7</accession>
<keyword evidence="1" id="KW-0472">Membrane</keyword>
<proteinExistence type="predicted"/>
<evidence type="ECO:0000259" key="2">
    <source>
        <dbReference type="Pfam" id="PF23622"/>
    </source>
</evidence>
<keyword evidence="4" id="KW-1185">Reference proteome</keyword>
<dbReference type="EMBL" id="CM016552">
    <property type="protein sequence ID" value="TKW37355.1"/>
    <property type="molecule type" value="Genomic_DNA"/>
</dbReference>
<dbReference type="Pfam" id="PF23622">
    <property type="entry name" value="LRR_At1g61320_AtMIF1"/>
    <property type="match status" value="1"/>
</dbReference>
<dbReference type="InterPro" id="IPR032675">
    <property type="entry name" value="LRR_dom_sf"/>
</dbReference>
<keyword evidence="1" id="KW-0812">Transmembrane</keyword>
<keyword evidence="1" id="KW-1133">Transmembrane helix</keyword>
<dbReference type="InterPro" id="IPR053772">
    <property type="entry name" value="At1g61320/At1g61330-like"/>
</dbReference>
<dbReference type="AlphaFoldDB" id="A0A4U6W6D7"/>
<reference evidence="3" key="1">
    <citation type="submission" date="2019-03" db="EMBL/GenBank/DDBJ databases">
        <title>WGS assembly of Setaria viridis.</title>
        <authorList>
            <person name="Huang P."/>
            <person name="Jenkins J."/>
            <person name="Grimwood J."/>
            <person name="Barry K."/>
            <person name="Healey A."/>
            <person name="Mamidi S."/>
            <person name="Sreedasyam A."/>
            <person name="Shu S."/>
            <person name="Feldman M."/>
            <person name="Wu J."/>
            <person name="Yu Y."/>
            <person name="Chen C."/>
            <person name="Johnson J."/>
            <person name="Rokhsar D."/>
            <person name="Baxter I."/>
            <person name="Schmutz J."/>
            <person name="Brutnell T."/>
            <person name="Kellogg E."/>
        </authorList>
    </citation>
    <scope>NUCLEOTIDE SEQUENCE [LARGE SCALE GENOMIC DNA]</scope>
</reference>
<protein>
    <recommendedName>
        <fullName evidence="2">At1g61320/AtMIF1 LRR domain-containing protein</fullName>
    </recommendedName>
</protein>
<name>A0A4U6W6D7_SETVI</name>
<dbReference type="PANTHER" id="PTHR34145:SF8">
    <property type="entry name" value="OS05G0538250 PROTEIN"/>
    <property type="match status" value="1"/>
</dbReference>
<feature type="transmembrane region" description="Helical" evidence="1">
    <location>
        <begin position="113"/>
        <end position="130"/>
    </location>
</feature>
<evidence type="ECO:0000313" key="3">
    <source>
        <dbReference type="EMBL" id="TKW37355.1"/>
    </source>
</evidence>
<sequence>MLEQLSCLTVSDCSMLQMIESQAPNLTTFDFEGDNLVQLSLQQSLQVRNLLMECHLEENFLCYPVTKLPYMVPNLESLTLSSNEAKRVNGACQIPIPRVLGNLFGWRSFPHDMIIFLCFLFSMLLLFWRLSSYAPSRAQGHRKIHCGESSLCR</sequence>